<accession>X0YWR1</accession>
<feature type="non-terminal residue" evidence="1">
    <location>
        <position position="1"/>
    </location>
</feature>
<evidence type="ECO:0000313" key="1">
    <source>
        <dbReference type="EMBL" id="GAG51002.1"/>
    </source>
</evidence>
<gene>
    <name evidence="1" type="ORF">S01H1_77442</name>
</gene>
<dbReference type="AlphaFoldDB" id="X0YWR1"/>
<proteinExistence type="predicted"/>
<reference evidence="1" key="1">
    <citation type="journal article" date="2014" name="Front. Microbiol.">
        <title>High frequency of phylogenetically diverse reductive dehalogenase-homologous genes in deep subseafloor sedimentary metagenomes.</title>
        <authorList>
            <person name="Kawai M."/>
            <person name="Futagami T."/>
            <person name="Toyoda A."/>
            <person name="Takaki Y."/>
            <person name="Nishi S."/>
            <person name="Hori S."/>
            <person name="Arai W."/>
            <person name="Tsubouchi T."/>
            <person name="Morono Y."/>
            <person name="Uchiyama I."/>
            <person name="Ito T."/>
            <person name="Fujiyama A."/>
            <person name="Inagaki F."/>
            <person name="Takami H."/>
        </authorList>
    </citation>
    <scope>NUCLEOTIDE SEQUENCE</scope>
    <source>
        <strain evidence="1">Expedition CK06-06</strain>
    </source>
</reference>
<name>X0YWR1_9ZZZZ</name>
<protein>
    <submittedName>
        <fullName evidence="1">Uncharacterized protein</fullName>
    </submittedName>
</protein>
<sequence length="98" mass="11293">VVYEDFTKLVLYFPALFFFDGLFILSSHAENDSSVLDGINTIYYLEHLLRRILVSTQSSRKIKSDVYDACLLLLSTMVEKGSTIAFFLREHLLSMRCC</sequence>
<dbReference type="EMBL" id="BARS01052045">
    <property type="protein sequence ID" value="GAG51002.1"/>
    <property type="molecule type" value="Genomic_DNA"/>
</dbReference>
<organism evidence="1">
    <name type="scientific">marine sediment metagenome</name>
    <dbReference type="NCBI Taxonomy" id="412755"/>
    <lineage>
        <taxon>unclassified sequences</taxon>
        <taxon>metagenomes</taxon>
        <taxon>ecological metagenomes</taxon>
    </lineage>
</organism>
<comment type="caution">
    <text evidence="1">The sequence shown here is derived from an EMBL/GenBank/DDBJ whole genome shotgun (WGS) entry which is preliminary data.</text>
</comment>